<accession>A0ABU6R9R1</accession>
<feature type="region of interest" description="Disordered" evidence="1">
    <location>
        <begin position="53"/>
        <end position="72"/>
    </location>
</feature>
<evidence type="ECO:0000313" key="3">
    <source>
        <dbReference type="Proteomes" id="UP001341840"/>
    </source>
</evidence>
<dbReference type="EMBL" id="JASCZI010030291">
    <property type="protein sequence ID" value="MED6120711.1"/>
    <property type="molecule type" value="Genomic_DNA"/>
</dbReference>
<comment type="caution">
    <text evidence="2">The sequence shown here is derived from an EMBL/GenBank/DDBJ whole genome shotgun (WGS) entry which is preliminary data.</text>
</comment>
<organism evidence="2 3">
    <name type="scientific">Stylosanthes scabra</name>
    <dbReference type="NCBI Taxonomy" id="79078"/>
    <lineage>
        <taxon>Eukaryota</taxon>
        <taxon>Viridiplantae</taxon>
        <taxon>Streptophyta</taxon>
        <taxon>Embryophyta</taxon>
        <taxon>Tracheophyta</taxon>
        <taxon>Spermatophyta</taxon>
        <taxon>Magnoliopsida</taxon>
        <taxon>eudicotyledons</taxon>
        <taxon>Gunneridae</taxon>
        <taxon>Pentapetalae</taxon>
        <taxon>rosids</taxon>
        <taxon>fabids</taxon>
        <taxon>Fabales</taxon>
        <taxon>Fabaceae</taxon>
        <taxon>Papilionoideae</taxon>
        <taxon>50 kb inversion clade</taxon>
        <taxon>dalbergioids sensu lato</taxon>
        <taxon>Dalbergieae</taxon>
        <taxon>Pterocarpus clade</taxon>
        <taxon>Stylosanthes</taxon>
    </lineage>
</organism>
<sequence>MLESVAIGLGMKRGNRILHLATFLKRGNRLSKKIPNPLTSVAIVKKSLALEQRPWPQTPSPNTSTLSPNARNQREETLTSAAATATAGASCLLLVTGLFSIHRFIVLFSLSSHPPFHCSSHCPRVTTILRIVYSSVVIRRRSPSSVNENQHA</sequence>
<gene>
    <name evidence="2" type="ORF">PIB30_023642</name>
</gene>
<dbReference type="Proteomes" id="UP001341840">
    <property type="component" value="Unassembled WGS sequence"/>
</dbReference>
<evidence type="ECO:0000256" key="1">
    <source>
        <dbReference type="SAM" id="MobiDB-lite"/>
    </source>
</evidence>
<name>A0ABU6R9R1_9FABA</name>
<keyword evidence="3" id="KW-1185">Reference proteome</keyword>
<proteinExistence type="predicted"/>
<evidence type="ECO:0000313" key="2">
    <source>
        <dbReference type="EMBL" id="MED6120711.1"/>
    </source>
</evidence>
<feature type="compositionally biased region" description="Polar residues" evidence="1">
    <location>
        <begin position="60"/>
        <end position="71"/>
    </location>
</feature>
<reference evidence="2 3" key="1">
    <citation type="journal article" date="2023" name="Plants (Basel)">
        <title>Bridging the Gap: Combining Genomics and Transcriptomics Approaches to Understand Stylosanthes scabra, an Orphan Legume from the Brazilian Caatinga.</title>
        <authorList>
            <person name="Ferreira-Neto J.R.C."/>
            <person name="da Silva M.D."/>
            <person name="Binneck E."/>
            <person name="de Melo N.F."/>
            <person name="da Silva R.H."/>
            <person name="de Melo A.L.T.M."/>
            <person name="Pandolfi V."/>
            <person name="Bustamante F.O."/>
            <person name="Brasileiro-Vidal A.C."/>
            <person name="Benko-Iseppon A.M."/>
        </authorList>
    </citation>
    <scope>NUCLEOTIDE SEQUENCE [LARGE SCALE GENOMIC DNA]</scope>
    <source>
        <tissue evidence="2">Leaves</tissue>
    </source>
</reference>
<protein>
    <submittedName>
        <fullName evidence="2">Uncharacterized protein</fullName>
    </submittedName>
</protein>